<evidence type="ECO:0000313" key="3">
    <source>
        <dbReference type="Proteomes" id="UP000712600"/>
    </source>
</evidence>
<proteinExistence type="predicted"/>
<feature type="region of interest" description="Disordered" evidence="1">
    <location>
        <begin position="27"/>
        <end position="75"/>
    </location>
</feature>
<organism evidence="2 3">
    <name type="scientific">Brassica cretica</name>
    <name type="common">Mustard</name>
    <dbReference type="NCBI Taxonomy" id="69181"/>
    <lineage>
        <taxon>Eukaryota</taxon>
        <taxon>Viridiplantae</taxon>
        <taxon>Streptophyta</taxon>
        <taxon>Embryophyta</taxon>
        <taxon>Tracheophyta</taxon>
        <taxon>Spermatophyta</taxon>
        <taxon>Magnoliopsida</taxon>
        <taxon>eudicotyledons</taxon>
        <taxon>Gunneridae</taxon>
        <taxon>Pentapetalae</taxon>
        <taxon>rosids</taxon>
        <taxon>malvids</taxon>
        <taxon>Brassicales</taxon>
        <taxon>Brassicaceae</taxon>
        <taxon>Brassiceae</taxon>
        <taxon>Brassica</taxon>
    </lineage>
</organism>
<name>A0A8S9NR93_BRACR</name>
<sequence length="75" mass="8155">MIIGESQFYRDSVSSIKAYQRKAETCSNLSVPPPSDNIPNDTNAMPENSLIKDDPESSTRATAVDNNQVAEPNAL</sequence>
<gene>
    <name evidence="2" type="ORF">F2Q69_00006251</name>
</gene>
<dbReference type="Proteomes" id="UP000712600">
    <property type="component" value="Unassembled WGS sequence"/>
</dbReference>
<accession>A0A8S9NR93</accession>
<dbReference type="EMBL" id="QGKX02001521">
    <property type="protein sequence ID" value="KAF3506039.1"/>
    <property type="molecule type" value="Genomic_DNA"/>
</dbReference>
<feature type="compositionally biased region" description="Polar residues" evidence="1">
    <location>
        <begin position="37"/>
        <end position="46"/>
    </location>
</feature>
<evidence type="ECO:0000256" key="1">
    <source>
        <dbReference type="SAM" id="MobiDB-lite"/>
    </source>
</evidence>
<evidence type="ECO:0000313" key="2">
    <source>
        <dbReference type="EMBL" id="KAF3506039.1"/>
    </source>
</evidence>
<reference evidence="2" key="1">
    <citation type="submission" date="2019-12" db="EMBL/GenBank/DDBJ databases">
        <title>Genome sequencing and annotation of Brassica cretica.</title>
        <authorList>
            <person name="Studholme D.J."/>
            <person name="Sarris P."/>
        </authorList>
    </citation>
    <scope>NUCLEOTIDE SEQUENCE</scope>
    <source>
        <strain evidence="2">PFS-109/04</strain>
        <tissue evidence="2">Leaf</tissue>
    </source>
</reference>
<dbReference type="AlphaFoldDB" id="A0A8S9NR93"/>
<comment type="caution">
    <text evidence="2">The sequence shown here is derived from an EMBL/GenBank/DDBJ whole genome shotgun (WGS) entry which is preliminary data.</text>
</comment>
<protein>
    <submittedName>
        <fullName evidence="2">Uncharacterized protein</fullName>
    </submittedName>
</protein>
<feature type="compositionally biased region" description="Polar residues" evidence="1">
    <location>
        <begin position="58"/>
        <end position="75"/>
    </location>
</feature>